<keyword evidence="3" id="KW-0813">Transport</keyword>
<dbReference type="PANTHER" id="PTHR43394">
    <property type="entry name" value="ATP-DEPENDENT PERMEASE MDL1, MITOCHONDRIAL"/>
    <property type="match status" value="1"/>
</dbReference>
<dbReference type="SUPFAM" id="SSF52540">
    <property type="entry name" value="P-loop containing nucleoside triphosphate hydrolases"/>
    <property type="match status" value="1"/>
</dbReference>
<feature type="transmembrane region" description="Helical" evidence="11">
    <location>
        <begin position="115"/>
        <end position="137"/>
    </location>
</feature>
<evidence type="ECO:0000256" key="9">
    <source>
        <dbReference type="ARBA" id="ARBA00022989"/>
    </source>
</evidence>
<evidence type="ECO:0000256" key="4">
    <source>
        <dbReference type="ARBA" id="ARBA00022692"/>
    </source>
</evidence>
<keyword evidence="7" id="KW-0571">Peptide transport</keyword>
<feature type="transmembrane region" description="Helical" evidence="11">
    <location>
        <begin position="71"/>
        <end position="103"/>
    </location>
</feature>
<feature type="domain" description="ABC transporter" evidence="12">
    <location>
        <begin position="540"/>
        <end position="775"/>
    </location>
</feature>
<dbReference type="InterPro" id="IPR039421">
    <property type="entry name" value="Type_1_exporter"/>
</dbReference>
<protein>
    <submittedName>
        <fullName evidence="14">ABCB9 protein</fullName>
    </submittedName>
</protein>
<evidence type="ECO:0000256" key="6">
    <source>
        <dbReference type="ARBA" id="ARBA00022840"/>
    </source>
</evidence>
<gene>
    <name evidence="14" type="primary">ABCB9</name>
    <name evidence="14" type="ORF">BLAG_LOCUS1911</name>
</gene>
<evidence type="ECO:0000256" key="7">
    <source>
        <dbReference type="ARBA" id="ARBA00022856"/>
    </source>
</evidence>
<feature type="transmembrane region" description="Helical" evidence="11">
    <location>
        <begin position="364"/>
        <end position="383"/>
    </location>
</feature>
<evidence type="ECO:0000313" key="15">
    <source>
        <dbReference type="Proteomes" id="UP000838412"/>
    </source>
</evidence>
<dbReference type="FunFam" id="3.40.50.300:FF:000140">
    <property type="entry name" value="Lipid A export ATP-binding/permease protein MsbA"/>
    <property type="match status" value="1"/>
</dbReference>
<reference evidence="14" key="1">
    <citation type="submission" date="2022-01" db="EMBL/GenBank/DDBJ databases">
        <authorList>
            <person name="Braso-Vives M."/>
        </authorList>
    </citation>
    <scope>NUCLEOTIDE SEQUENCE</scope>
</reference>
<keyword evidence="15" id="KW-1185">Reference proteome</keyword>
<keyword evidence="9 11" id="KW-1133">Transmembrane helix</keyword>
<dbReference type="InterPro" id="IPR003593">
    <property type="entry name" value="AAA+_ATPase"/>
</dbReference>
<feature type="transmembrane region" description="Helical" evidence="11">
    <location>
        <begin position="442"/>
        <end position="466"/>
    </location>
</feature>
<dbReference type="OrthoDB" id="6500128at2759"/>
<feature type="transmembrane region" description="Helical" evidence="11">
    <location>
        <begin position="40"/>
        <end position="59"/>
    </location>
</feature>
<dbReference type="GO" id="GO:0005524">
    <property type="term" value="F:ATP binding"/>
    <property type="evidence" value="ECO:0007669"/>
    <property type="project" value="UniProtKB-KW"/>
</dbReference>
<feature type="transmembrane region" description="Helical" evidence="11">
    <location>
        <begin position="336"/>
        <end position="358"/>
    </location>
</feature>
<dbReference type="GO" id="GO:0015421">
    <property type="term" value="F:ABC-type oligopeptide transporter activity"/>
    <property type="evidence" value="ECO:0007669"/>
    <property type="project" value="TreeGrafter"/>
</dbReference>
<dbReference type="GO" id="GO:0016020">
    <property type="term" value="C:membrane"/>
    <property type="evidence" value="ECO:0007669"/>
    <property type="project" value="InterPro"/>
</dbReference>
<dbReference type="Proteomes" id="UP000838412">
    <property type="component" value="Chromosome 1"/>
</dbReference>
<comment type="similarity">
    <text evidence="2">Belongs to the ABC transporter superfamily. ABCB family. MHC peptide exporter (TC 3.A.1.209) subfamily.</text>
</comment>
<accession>A0A8J9VC67</accession>
<dbReference type="PROSITE" id="PS00211">
    <property type="entry name" value="ABC_TRANSPORTER_1"/>
    <property type="match status" value="1"/>
</dbReference>
<comment type="subcellular location">
    <subcellularLocation>
        <location evidence="1">Endomembrane system</location>
        <topology evidence="1">Multi-pass membrane protein</topology>
    </subcellularLocation>
</comment>
<dbReference type="SMART" id="SM00382">
    <property type="entry name" value="AAA"/>
    <property type="match status" value="1"/>
</dbReference>
<feature type="transmembrane region" description="Helical" evidence="11">
    <location>
        <begin position="149"/>
        <end position="171"/>
    </location>
</feature>
<dbReference type="Pfam" id="PF00664">
    <property type="entry name" value="ABC_membrane"/>
    <property type="match status" value="1"/>
</dbReference>
<evidence type="ECO:0000256" key="8">
    <source>
        <dbReference type="ARBA" id="ARBA00022967"/>
    </source>
</evidence>
<evidence type="ECO:0000256" key="5">
    <source>
        <dbReference type="ARBA" id="ARBA00022741"/>
    </source>
</evidence>
<dbReference type="PANTHER" id="PTHR43394:SF19">
    <property type="entry name" value="ABC TRANSPORTER B FAMILY"/>
    <property type="match status" value="1"/>
</dbReference>
<dbReference type="CDD" id="cd03249">
    <property type="entry name" value="ABC_MTABC3_MDL1_MDL2"/>
    <property type="match status" value="1"/>
</dbReference>
<evidence type="ECO:0000259" key="12">
    <source>
        <dbReference type="PROSITE" id="PS50893"/>
    </source>
</evidence>
<keyword evidence="6" id="KW-0067">ATP-binding</keyword>
<keyword evidence="5" id="KW-0547">Nucleotide-binding</keyword>
<keyword evidence="10 11" id="KW-0472">Membrane</keyword>
<dbReference type="FunFam" id="1.20.1560.10:FF:000351">
    <property type="entry name" value="Os03g0181675 protein"/>
    <property type="match status" value="1"/>
</dbReference>
<feature type="transmembrane region" description="Helical" evidence="11">
    <location>
        <begin position="219"/>
        <end position="241"/>
    </location>
</feature>
<dbReference type="AlphaFoldDB" id="A0A8J9VC67"/>
<keyword evidence="8" id="KW-1278">Translocase</keyword>
<dbReference type="PROSITE" id="PS50893">
    <property type="entry name" value="ABC_TRANSPORTER_2"/>
    <property type="match status" value="1"/>
</dbReference>
<dbReference type="GO" id="GO:0016887">
    <property type="term" value="F:ATP hydrolysis activity"/>
    <property type="evidence" value="ECO:0007669"/>
    <property type="project" value="InterPro"/>
</dbReference>
<dbReference type="EMBL" id="OV696686">
    <property type="protein sequence ID" value="CAH1233026.1"/>
    <property type="molecule type" value="Genomic_DNA"/>
</dbReference>
<dbReference type="SUPFAM" id="SSF90123">
    <property type="entry name" value="ABC transporter transmembrane region"/>
    <property type="match status" value="1"/>
</dbReference>
<keyword evidence="7" id="KW-0653">Protein transport</keyword>
<feature type="transmembrane region" description="Helical" evidence="11">
    <location>
        <begin position="261"/>
        <end position="278"/>
    </location>
</feature>
<feature type="domain" description="ABC transmembrane type-1" evidence="13">
    <location>
        <begin position="224"/>
        <end position="506"/>
    </location>
</feature>
<evidence type="ECO:0000256" key="11">
    <source>
        <dbReference type="SAM" id="Phobius"/>
    </source>
</evidence>
<organism evidence="14 15">
    <name type="scientific">Branchiostoma lanceolatum</name>
    <name type="common">Common lancelet</name>
    <name type="synonym">Amphioxus lanceolatum</name>
    <dbReference type="NCBI Taxonomy" id="7740"/>
    <lineage>
        <taxon>Eukaryota</taxon>
        <taxon>Metazoa</taxon>
        <taxon>Chordata</taxon>
        <taxon>Cephalochordata</taxon>
        <taxon>Leptocardii</taxon>
        <taxon>Amphioxiformes</taxon>
        <taxon>Branchiostomatidae</taxon>
        <taxon>Branchiostoma</taxon>
    </lineage>
</organism>
<dbReference type="InterPro" id="IPR003439">
    <property type="entry name" value="ABC_transporter-like_ATP-bd"/>
</dbReference>
<dbReference type="InterPro" id="IPR017871">
    <property type="entry name" value="ABC_transporter-like_CS"/>
</dbReference>
<dbReference type="GO" id="GO:0012505">
    <property type="term" value="C:endomembrane system"/>
    <property type="evidence" value="ECO:0007669"/>
    <property type="project" value="UniProtKB-SubCell"/>
</dbReference>
<keyword evidence="4 11" id="KW-0812">Transmembrane</keyword>
<dbReference type="PIRSF" id="PIRSF002773">
    <property type="entry name" value="ABC_prm/ATPase_B"/>
    <property type="match status" value="1"/>
</dbReference>
<evidence type="ECO:0000256" key="10">
    <source>
        <dbReference type="ARBA" id="ARBA00023136"/>
    </source>
</evidence>
<dbReference type="Gene3D" id="3.40.50.300">
    <property type="entry name" value="P-loop containing nucleotide triphosphate hydrolases"/>
    <property type="match status" value="1"/>
</dbReference>
<dbReference type="InterPro" id="IPR027417">
    <property type="entry name" value="P-loop_NTPase"/>
</dbReference>
<dbReference type="Gene3D" id="1.20.1560.10">
    <property type="entry name" value="ABC transporter type 1, transmembrane domain"/>
    <property type="match status" value="1"/>
</dbReference>
<evidence type="ECO:0000259" key="13">
    <source>
        <dbReference type="PROSITE" id="PS50929"/>
    </source>
</evidence>
<sequence length="784" mass="87072">MKPAKQEKHLHVLETGDSVVYKARNRNPAAVTMAGKRRTVAAVVLLSLADVAANTILYMNGADLYKFTCDISFFSIFTSLLDIWILALLRGCVLFGAVLSVLCNTRDAVPRIKLLASRVGVLPAAMCAYTFVKLLLFSEKEVKFPHKPWFWGTFVGSIVGCAVFYLNWTFLSRISTQSYRSTNSEEGTDEEREQLVESEVKSKSNLSSVKKLFSYSKPVIPYFLAAMSFLIGGAVSDTFLPFYTGQVIDGIAKIETSQNKFTHAIVVMCLLTAFTALFDGMRTGLFQITMIKLNIRVRNLLLRSITRQEIGFFDSVKTGEITSRLISDTTTSTETLVLNLKVCCSTVVRVVLTVGFMFKLSWRLSILTLLLFPVIAVVAKVYGRCLKKVAKEIQTSLAKANHVAEETCANIRTVRSFANEDTECERYSDRLQDAYKLFFKEALLLGSFITIEHLFALAQLVTTLYYGGHLVLMKNLTGGNLVSFILYQNHLRDALEKLTDVYVQLMVAVGASKKVLEYIDREPEIKNGDQMAPSKPEGQVEFRNVSFSYPSRQSVQVLKDVSFQVSPGEVVALVGPSGSGKSTCVNLLEHFYETMSGQVLLDGNPIKAYGHKSLHRMVALVGQEPVLFDRSIKDNISYGLDNCSLEEVQHVARQANAHQFITYLPEGYETGTGEKGMQLSGGQKQRVAIARALIRRPAVLLLDEATSALDAEGEQIVQQTIQNLHGHTVIVIAHRLSTVEKADRIIVIDKGRVAEQGRHKELMQRDGLYAKMVRRQLAGLGTPG</sequence>
<evidence type="ECO:0000256" key="1">
    <source>
        <dbReference type="ARBA" id="ARBA00004127"/>
    </source>
</evidence>
<evidence type="ECO:0000256" key="2">
    <source>
        <dbReference type="ARBA" id="ARBA00006493"/>
    </source>
</evidence>
<name>A0A8J9VC67_BRALA</name>
<dbReference type="InterPro" id="IPR011527">
    <property type="entry name" value="ABC1_TM_dom"/>
</dbReference>
<dbReference type="PROSITE" id="PS50929">
    <property type="entry name" value="ABC_TM1F"/>
    <property type="match status" value="1"/>
</dbReference>
<evidence type="ECO:0000256" key="3">
    <source>
        <dbReference type="ARBA" id="ARBA00022448"/>
    </source>
</evidence>
<dbReference type="InterPro" id="IPR036640">
    <property type="entry name" value="ABC1_TM_sf"/>
</dbReference>
<proteinExistence type="inferred from homology"/>
<evidence type="ECO:0000313" key="14">
    <source>
        <dbReference type="EMBL" id="CAH1233026.1"/>
    </source>
</evidence>
<dbReference type="Pfam" id="PF00005">
    <property type="entry name" value="ABC_tran"/>
    <property type="match status" value="1"/>
</dbReference>